<organism evidence="8 9">
    <name type="scientific">Streptomyces subrutilus</name>
    <dbReference type="NCBI Taxonomy" id="36818"/>
    <lineage>
        <taxon>Bacteria</taxon>
        <taxon>Bacillati</taxon>
        <taxon>Actinomycetota</taxon>
        <taxon>Actinomycetes</taxon>
        <taxon>Kitasatosporales</taxon>
        <taxon>Streptomycetaceae</taxon>
        <taxon>Streptomyces</taxon>
    </lineage>
</organism>
<dbReference type="OrthoDB" id="3579673at2"/>
<gene>
    <name evidence="8" type="ORF">CP968_00840</name>
    <name evidence="7" type="ORF">GCM10010371_65460</name>
</gene>
<dbReference type="EMBL" id="BMVX01000042">
    <property type="protein sequence ID" value="GGZ96368.1"/>
    <property type="molecule type" value="Genomic_DNA"/>
</dbReference>
<evidence type="ECO:0000256" key="3">
    <source>
        <dbReference type="ARBA" id="ARBA00022989"/>
    </source>
</evidence>
<comment type="subcellular location">
    <subcellularLocation>
        <location evidence="1">Membrane</location>
        <topology evidence="1">Multi-pass membrane protein</topology>
    </subcellularLocation>
</comment>
<sequence length="305" mass="32757">MSAVMPTGPRWVAVRQHRRALWVLAAAIAVSFPALVALRLLANRPTGALPRSWQSLERSVMDLASTGMLFLPLLAGAFVAGPMVAREWESGTHRLALTQSTSPRAWLASKVVVAAAVWVVAAALFIGVYRFGWSRVADTYGFSWADRGPYEATGPVLVAYGLLAIALGAVVGQLVRRTVPAMAVTGLVTGLVMLVMGHLRWSLVPVRTVATPFSAYPDQQVPSDAFLRDAGFTTGSGGRLPGWICFERSGDAGVCPADLDIVGRYADFHPHAHYWWTQLVEGSIVLVLAAAAGYAAFRILRGRYA</sequence>
<dbReference type="RefSeq" id="WP_150516152.1">
    <property type="nucleotide sequence ID" value="NZ_BMVX01000042.1"/>
</dbReference>
<evidence type="ECO:0000256" key="5">
    <source>
        <dbReference type="SAM" id="Phobius"/>
    </source>
</evidence>
<dbReference type="Proteomes" id="UP000326831">
    <property type="component" value="Chromosome"/>
</dbReference>
<protein>
    <submittedName>
        <fullName evidence="8">ABC transporter permease</fullName>
    </submittedName>
</protein>
<evidence type="ECO:0000313" key="7">
    <source>
        <dbReference type="EMBL" id="GGZ96368.1"/>
    </source>
</evidence>
<feature type="transmembrane region" description="Helical" evidence="5">
    <location>
        <begin position="179"/>
        <end position="199"/>
    </location>
</feature>
<evidence type="ECO:0000256" key="4">
    <source>
        <dbReference type="ARBA" id="ARBA00023136"/>
    </source>
</evidence>
<accession>A0A5P2UDM3</accession>
<dbReference type="EMBL" id="CP023701">
    <property type="protein sequence ID" value="QEU77048.1"/>
    <property type="molecule type" value="Genomic_DNA"/>
</dbReference>
<feature type="transmembrane region" description="Helical" evidence="5">
    <location>
        <begin position="62"/>
        <end position="85"/>
    </location>
</feature>
<dbReference type="KEGG" id="ssub:CP968_00840"/>
<evidence type="ECO:0000313" key="9">
    <source>
        <dbReference type="Proteomes" id="UP000326831"/>
    </source>
</evidence>
<keyword evidence="4 5" id="KW-0472">Membrane</keyword>
<feature type="transmembrane region" description="Helical" evidence="5">
    <location>
        <begin position="152"/>
        <end position="172"/>
    </location>
</feature>
<evidence type="ECO:0000256" key="1">
    <source>
        <dbReference type="ARBA" id="ARBA00004141"/>
    </source>
</evidence>
<evidence type="ECO:0000256" key="2">
    <source>
        <dbReference type="ARBA" id="ARBA00022692"/>
    </source>
</evidence>
<reference evidence="7" key="1">
    <citation type="journal article" date="2014" name="Int. J. Syst. Evol. Microbiol.">
        <title>Complete genome sequence of Corynebacterium casei LMG S-19264T (=DSM 44701T), isolated from a smear-ripened cheese.</title>
        <authorList>
            <consortium name="US DOE Joint Genome Institute (JGI-PGF)"/>
            <person name="Walter F."/>
            <person name="Albersmeier A."/>
            <person name="Kalinowski J."/>
            <person name="Ruckert C."/>
        </authorList>
    </citation>
    <scope>NUCLEOTIDE SEQUENCE</scope>
    <source>
        <strain evidence="7">JCM 4834</strain>
    </source>
</reference>
<keyword evidence="3 5" id="KW-1133">Transmembrane helix</keyword>
<reference evidence="7" key="3">
    <citation type="submission" date="2020-09" db="EMBL/GenBank/DDBJ databases">
        <authorList>
            <person name="Sun Q."/>
            <person name="Ohkuma M."/>
        </authorList>
    </citation>
    <scope>NUCLEOTIDE SEQUENCE</scope>
    <source>
        <strain evidence="7">JCM 4834</strain>
    </source>
</reference>
<dbReference type="AlphaFoldDB" id="A0A5P2UDM3"/>
<dbReference type="Pfam" id="PF12698">
    <property type="entry name" value="ABC2_membrane_3"/>
    <property type="match status" value="1"/>
</dbReference>
<feature type="domain" description="ABC-2 type transporter transmembrane" evidence="6">
    <location>
        <begin position="62"/>
        <end position="198"/>
    </location>
</feature>
<dbReference type="GO" id="GO:0140359">
    <property type="term" value="F:ABC-type transporter activity"/>
    <property type="evidence" value="ECO:0007669"/>
    <property type="project" value="InterPro"/>
</dbReference>
<reference evidence="8 9" key="2">
    <citation type="submission" date="2017-09" db="EMBL/GenBank/DDBJ databases">
        <authorList>
            <person name="Lee N."/>
            <person name="Cho B.-K."/>
        </authorList>
    </citation>
    <scope>NUCLEOTIDE SEQUENCE [LARGE SCALE GENOMIC DNA]</scope>
    <source>
        <strain evidence="8 9">ATCC 27467</strain>
    </source>
</reference>
<feature type="transmembrane region" description="Helical" evidence="5">
    <location>
        <begin position="106"/>
        <end position="132"/>
    </location>
</feature>
<dbReference type="InterPro" id="IPR013525">
    <property type="entry name" value="ABC2_TM"/>
</dbReference>
<feature type="transmembrane region" description="Helical" evidence="5">
    <location>
        <begin position="275"/>
        <end position="297"/>
    </location>
</feature>
<proteinExistence type="predicted"/>
<name>A0A5P2UDM3_9ACTN</name>
<evidence type="ECO:0000259" key="6">
    <source>
        <dbReference type="Pfam" id="PF12698"/>
    </source>
</evidence>
<feature type="transmembrane region" description="Helical" evidence="5">
    <location>
        <begin position="21"/>
        <end position="42"/>
    </location>
</feature>
<keyword evidence="2 5" id="KW-0812">Transmembrane</keyword>
<evidence type="ECO:0000313" key="8">
    <source>
        <dbReference type="EMBL" id="QEU77048.1"/>
    </source>
</evidence>
<keyword evidence="9" id="KW-1185">Reference proteome</keyword>
<dbReference type="GO" id="GO:0016020">
    <property type="term" value="C:membrane"/>
    <property type="evidence" value="ECO:0007669"/>
    <property type="project" value="UniProtKB-SubCell"/>
</dbReference>
<dbReference type="Proteomes" id="UP000634660">
    <property type="component" value="Unassembled WGS sequence"/>
</dbReference>